<organism evidence="2 3">
    <name type="scientific">Ophiocordyceps unilateralis</name>
    <name type="common">Zombie-ant fungus</name>
    <name type="synonym">Torrubia unilateralis</name>
    <dbReference type="NCBI Taxonomy" id="268505"/>
    <lineage>
        <taxon>Eukaryota</taxon>
        <taxon>Fungi</taxon>
        <taxon>Dikarya</taxon>
        <taxon>Ascomycota</taxon>
        <taxon>Pezizomycotina</taxon>
        <taxon>Sordariomycetes</taxon>
        <taxon>Hypocreomycetidae</taxon>
        <taxon>Hypocreales</taxon>
        <taxon>Ophiocordycipitaceae</taxon>
        <taxon>Ophiocordyceps</taxon>
    </lineage>
</organism>
<gene>
    <name evidence="2" type="ORF">XA68_17897</name>
</gene>
<accession>A0A2A9P2U7</accession>
<proteinExistence type="predicted"/>
<feature type="region of interest" description="Disordered" evidence="1">
    <location>
        <begin position="1"/>
        <end position="36"/>
    </location>
</feature>
<dbReference type="Proteomes" id="UP000037136">
    <property type="component" value="Unassembled WGS sequence"/>
</dbReference>
<sequence length="129" mass="14506">MMQHLPSVRRASSASSTSSAASSASTTLSHVSRRSCEGMTEDERRALWKCMLALQQRYGCYNSTRIDLAVNSGDDGLLLMPNPFIIDTLNRSVVHLPVEGWQMLDRSLHGTEQSHADNRVLKLRFWRSN</sequence>
<comment type="caution">
    <text evidence="2">The sequence shown here is derived from an EMBL/GenBank/DDBJ whole genome shotgun (WGS) entry which is preliminary data.</text>
</comment>
<feature type="compositionally biased region" description="Low complexity" evidence="1">
    <location>
        <begin position="11"/>
        <end position="27"/>
    </location>
</feature>
<evidence type="ECO:0000313" key="2">
    <source>
        <dbReference type="EMBL" id="PFH55648.1"/>
    </source>
</evidence>
<evidence type="ECO:0000313" key="3">
    <source>
        <dbReference type="Proteomes" id="UP000037136"/>
    </source>
</evidence>
<reference evidence="2 3" key="1">
    <citation type="journal article" date="2015" name="BMC Genomics">
        <title>Gene expression during zombie ant biting behavior reflects the complexity underlying fungal parasitic behavioral manipulation.</title>
        <authorList>
            <person name="de Bekker C."/>
            <person name="Ohm R.A."/>
            <person name="Loreto R.G."/>
            <person name="Sebastian A."/>
            <person name="Albert I."/>
            <person name="Merrow M."/>
            <person name="Brachmann A."/>
            <person name="Hughes D.P."/>
        </authorList>
    </citation>
    <scope>NUCLEOTIDE SEQUENCE [LARGE SCALE GENOMIC DNA]</scope>
    <source>
        <strain evidence="2 3">SC16a</strain>
    </source>
</reference>
<keyword evidence="3" id="KW-1185">Reference proteome</keyword>
<dbReference type="AlphaFoldDB" id="A0A2A9P2U7"/>
<name>A0A2A9P2U7_OPHUN</name>
<reference evidence="2 3" key="2">
    <citation type="journal article" date="2017" name="Sci. Rep.">
        <title>Ant-infecting Ophiocordyceps genomes reveal a high diversity of potential behavioral manipulation genes and a possible major role for enterotoxins.</title>
        <authorList>
            <person name="de Bekker C."/>
            <person name="Ohm R.A."/>
            <person name="Evans H.C."/>
            <person name="Brachmann A."/>
            <person name="Hughes D.P."/>
        </authorList>
    </citation>
    <scope>NUCLEOTIDE SEQUENCE [LARGE SCALE GENOMIC DNA]</scope>
    <source>
        <strain evidence="2 3">SC16a</strain>
    </source>
</reference>
<dbReference type="OrthoDB" id="3553044at2759"/>
<dbReference type="EMBL" id="LAZP02000821">
    <property type="protein sequence ID" value="PFH55648.1"/>
    <property type="molecule type" value="Genomic_DNA"/>
</dbReference>
<evidence type="ECO:0000256" key="1">
    <source>
        <dbReference type="SAM" id="MobiDB-lite"/>
    </source>
</evidence>
<protein>
    <submittedName>
        <fullName evidence="2">Uncharacterized protein</fullName>
    </submittedName>
</protein>